<dbReference type="PANTHER" id="PTHR46986">
    <property type="entry name" value="ENDORIBONUCLEASE YBEY, CHLOROPLASTIC"/>
    <property type="match status" value="1"/>
</dbReference>
<dbReference type="EC" id="3.1.-.-" evidence="7"/>
<reference evidence="8 9" key="1">
    <citation type="journal article" date="2016" name="Nat. Commun.">
        <title>Thousands of microbial genomes shed light on interconnected biogeochemical processes in an aquifer system.</title>
        <authorList>
            <person name="Anantharaman K."/>
            <person name="Brown C.T."/>
            <person name="Hug L.A."/>
            <person name="Sharon I."/>
            <person name="Castelle C.J."/>
            <person name="Probst A.J."/>
            <person name="Thomas B.C."/>
            <person name="Singh A."/>
            <person name="Wilkins M.J."/>
            <person name="Karaoz U."/>
            <person name="Brodie E.L."/>
            <person name="Williams K.H."/>
            <person name="Hubbard S.S."/>
            <person name="Banfield J.F."/>
        </authorList>
    </citation>
    <scope>NUCLEOTIDE SEQUENCE [LARGE SCALE GENOMIC DNA]</scope>
</reference>
<dbReference type="GO" id="GO:0004222">
    <property type="term" value="F:metalloendopeptidase activity"/>
    <property type="evidence" value="ECO:0007669"/>
    <property type="project" value="InterPro"/>
</dbReference>
<comment type="cofactor">
    <cofactor evidence="7">
        <name>Zn(2+)</name>
        <dbReference type="ChEBI" id="CHEBI:29105"/>
    </cofactor>
    <text evidence="7">Binds 1 zinc ion.</text>
</comment>
<evidence type="ECO:0000256" key="4">
    <source>
        <dbReference type="ARBA" id="ARBA00022759"/>
    </source>
</evidence>
<name>A0A1F5FIJ0_9BACT</name>
<feature type="binding site" evidence="7">
    <location>
        <position position="122"/>
    </location>
    <ligand>
        <name>Zn(2+)</name>
        <dbReference type="ChEBI" id="CHEBI:29105"/>
        <note>catalytic</note>
    </ligand>
</feature>
<gene>
    <name evidence="7" type="primary">ybeY</name>
    <name evidence="8" type="ORF">A2368_01765</name>
</gene>
<dbReference type="NCBIfam" id="TIGR00043">
    <property type="entry name" value="rRNA maturation RNase YbeY"/>
    <property type="match status" value="1"/>
</dbReference>
<keyword evidence="7" id="KW-0698">rRNA processing</keyword>
<evidence type="ECO:0000313" key="8">
    <source>
        <dbReference type="EMBL" id="OGD79392.1"/>
    </source>
</evidence>
<proteinExistence type="inferred from homology"/>
<sequence>MIKIKIHSDSRYSVDRKRVREAVRQVLNTQGVSGDVSLEVYIVGDRKMSFLNKKFMKKAGTTDVLSFPLISTDGAGFVEPPTEVMCLGDVVVSFPQAVKQAMELNHSVDDEIAMLVAHGLLHLLGIHHD</sequence>
<comment type="subcellular location">
    <subcellularLocation>
        <location evidence="7">Cytoplasm</location>
    </subcellularLocation>
</comment>
<feature type="binding site" evidence="7">
    <location>
        <position position="118"/>
    </location>
    <ligand>
        <name>Zn(2+)</name>
        <dbReference type="ChEBI" id="CHEBI:29105"/>
        <note>catalytic</note>
    </ligand>
</feature>
<feature type="binding site" evidence="7">
    <location>
        <position position="128"/>
    </location>
    <ligand>
        <name>Zn(2+)</name>
        <dbReference type="ChEBI" id="CHEBI:29105"/>
        <note>catalytic</note>
    </ligand>
</feature>
<dbReference type="HAMAP" id="MF_00009">
    <property type="entry name" value="Endoribonucl_YbeY"/>
    <property type="match status" value="1"/>
</dbReference>
<evidence type="ECO:0000256" key="5">
    <source>
        <dbReference type="ARBA" id="ARBA00022801"/>
    </source>
</evidence>
<dbReference type="GO" id="GO:0004521">
    <property type="term" value="F:RNA endonuclease activity"/>
    <property type="evidence" value="ECO:0007669"/>
    <property type="project" value="UniProtKB-UniRule"/>
</dbReference>
<evidence type="ECO:0000256" key="6">
    <source>
        <dbReference type="ARBA" id="ARBA00022833"/>
    </source>
</evidence>
<evidence type="ECO:0000256" key="3">
    <source>
        <dbReference type="ARBA" id="ARBA00022723"/>
    </source>
</evidence>
<comment type="function">
    <text evidence="7">Single strand-specific metallo-endoribonuclease involved in late-stage 70S ribosome quality control and in maturation of the 3' terminus of the 16S rRNA.</text>
</comment>
<protein>
    <recommendedName>
        <fullName evidence="7">Endoribonuclease YbeY</fullName>
        <ecNumber evidence="7">3.1.-.-</ecNumber>
    </recommendedName>
</protein>
<dbReference type="PANTHER" id="PTHR46986:SF1">
    <property type="entry name" value="ENDORIBONUCLEASE YBEY, CHLOROPLASTIC"/>
    <property type="match status" value="1"/>
</dbReference>
<comment type="caution">
    <text evidence="8">The sequence shown here is derived from an EMBL/GenBank/DDBJ whole genome shotgun (WGS) entry which is preliminary data.</text>
</comment>
<organism evidence="8 9">
    <name type="scientific">Candidatus Collierbacteria bacterium RIFOXYB1_FULL_49_13</name>
    <dbReference type="NCBI Taxonomy" id="1817728"/>
    <lineage>
        <taxon>Bacteria</taxon>
        <taxon>Candidatus Collieribacteriota</taxon>
    </lineage>
</organism>
<dbReference type="Proteomes" id="UP000176682">
    <property type="component" value="Unassembled WGS sequence"/>
</dbReference>
<dbReference type="AlphaFoldDB" id="A0A1F5FIJ0"/>
<keyword evidence="3 7" id="KW-0479">Metal-binding</keyword>
<dbReference type="Gene3D" id="3.40.390.30">
    <property type="entry name" value="Metalloproteases ('zincins'), catalytic domain"/>
    <property type="match status" value="1"/>
</dbReference>
<keyword evidence="6 7" id="KW-0862">Zinc</keyword>
<dbReference type="Pfam" id="PF02130">
    <property type="entry name" value="YbeY"/>
    <property type="match status" value="1"/>
</dbReference>
<dbReference type="EMBL" id="MFAM01000022">
    <property type="protein sequence ID" value="OGD79392.1"/>
    <property type="molecule type" value="Genomic_DNA"/>
</dbReference>
<keyword evidence="7" id="KW-0690">Ribosome biogenesis</keyword>
<keyword evidence="5 7" id="KW-0378">Hydrolase</keyword>
<dbReference type="InterPro" id="IPR002036">
    <property type="entry name" value="YbeY"/>
</dbReference>
<evidence type="ECO:0000313" key="9">
    <source>
        <dbReference type="Proteomes" id="UP000176682"/>
    </source>
</evidence>
<evidence type="ECO:0000256" key="7">
    <source>
        <dbReference type="HAMAP-Rule" id="MF_00009"/>
    </source>
</evidence>
<dbReference type="SUPFAM" id="SSF55486">
    <property type="entry name" value="Metalloproteases ('zincins'), catalytic domain"/>
    <property type="match status" value="1"/>
</dbReference>
<evidence type="ECO:0000256" key="1">
    <source>
        <dbReference type="ARBA" id="ARBA00010875"/>
    </source>
</evidence>
<dbReference type="InterPro" id="IPR023091">
    <property type="entry name" value="MetalPrtase_cat_dom_sf_prd"/>
</dbReference>
<evidence type="ECO:0000256" key="2">
    <source>
        <dbReference type="ARBA" id="ARBA00022722"/>
    </source>
</evidence>
<comment type="similarity">
    <text evidence="1 7">Belongs to the endoribonuclease YbeY family.</text>
</comment>
<keyword evidence="2 7" id="KW-0540">Nuclease</keyword>
<dbReference type="GO" id="GO:0008270">
    <property type="term" value="F:zinc ion binding"/>
    <property type="evidence" value="ECO:0007669"/>
    <property type="project" value="UniProtKB-UniRule"/>
</dbReference>
<dbReference type="GO" id="GO:0006364">
    <property type="term" value="P:rRNA processing"/>
    <property type="evidence" value="ECO:0007669"/>
    <property type="project" value="UniProtKB-UniRule"/>
</dbReference>
<keyword evidence="7" id="KW-0963">Cytoplasm</keyword>
<dbReference type="GO" id="GO:0005737">
    <property type="term" value="C:cytoplasm"/>
    <property type="evidence" value="ECO:0007669"/>
    <property type="project" value="UniProtKB-SubCell"/>
</dbReference>
<accession>A0A1F5FIJ0</accession>
<keyword evidence="4 7" id="KW-0255">Endonuclease</keyword>